<comment type="function">
    <text evidence="5">Flavin prenyltransferase that catalyzes the synthesis of the prenylated FMN cofactor (prenyl-FMN) for 4-hydroxy-3-polyprenylbenzoic acid decarboxylase UbiD. The prenyltransferase is metal-independent and links a dimethylallyl moiety from dimethylallyl monophosphate (DMAP) to the flavin N5 and C6 atoms of FMN.</text>
</comment>
<feature type="binding site" evidence="5">
    <location>
        <begin position="91"/>
        <end position="94"/>
    </location>
    <ligand>
        <name>FMN</name>
        <dbReference type="ChEBI" id="CHEBI:58210"/>
    </ligand>
</feature>
<reference evidence="7" key="2">
    <citation type="submission" date="2021-04" db="EMBL/GenBank/DDBJ databases">
        <authorList>
            <person name="Gilroy R."/>
        </authorList>
    </citation>
    <scope>NUCLEOTIDE SEQUENCE</scope>
    <source>
        <strain evidence="7">5032</strain>
    </source>
</reference>
<dbReference type="InterPro" id="IPR004507">
    <property type="entry name" value="UbiX-like"/>
</dbReference>
<sequence>MAATTTLLVGVSGASGMPLALHLLRHCRALPGLSVQLIVSRGAEAVLRAEGGTCLGELHALADAVFDPDDMAAPPASGSWPHDGMIIAPCSMNTLGALAAGLTANLLQRAAGVCLKERRPLVLVTRESPLSRIHLRNMLALQEAGAVIMPFSPGFYLQPHSLDDMLAHFCGRIFDQLRIDHPLGRWGCAPCPQPPTHKEQP</sequence>
<feature type="binding site" evidence="5">
    <location>
        <position position="126"/>
    </location>
    <ligand>
        <name>FMN</name>
        <dbReference type="ChEBI" id="CHEBI:58210"/>
    </ligand>
</feature>
<keyword evidence="1 5" id="KW-0637">Prenyltransferase</keyword>
<evidence type="ECO:0000313" key="8">
    <source>
        <dbReference type="Proteomes" id="UP000823821"/>
    </source>
</evidence>
<evidence type="ECO:0000256" key="3">
    <source>
        <dbReference type="ARBA" id="ARBA00022643"/>
    </source>
</evidence>
<dbReference type="EC" id="2.5.1.129" evidence="5"/>
<dbReference type="EMBL" id="DWZD01000011">
    <property type="protein sequence ID" value="HJA78255.1"/>
    <property type="molecule type" value="Genomic_DNA"/>
</dbReference>
<comment type="caution">
    <text evidence="5">Lacks conserved residue(s) required for the propagation of feature annotation.</text>
</comment>
<keyword evidence="2 5" id="KW-0285">Flavoprotein</keyword>
<dbReference type="AlphaFoldDB" id="A0A9D2KQX3"/>
<protein>
    <recommendedName>
        <fullName evidence="5">Flavin prenyltransferase UbiX</fullName>
        <ecNumber evidence="5">2.5.1.129</ecNumber>
    </recommendedName>
</protein>
<reference evidence="7" key="1">
    <citation type="journal article" date="2021" name="PeerJ">
        <title>Extensive microbial diversity within the chicken gut microbiome revealed by metagenomics and culture.</title>
        <authorList>
            <person name="Gilroy R."/>
            <person name="Ravi A."/>
            <person name="Getino M."/>
            <person name="Pursley I."/>
            <person name="Horton D.L."/>
            <person name="Alikhan N.F."/>
            <person name="Baker D."/>
            <person name="Gharbi K."/>
            <person name="Hall N."/>
            <person name="Watson M."/>
            <person name="Adriaenssens E.M."/>
            <person name="Foster-Nyarko E."/>
            <person name="Jarju S."/>
            <person name="Secka A."/>
            <person name="Antonio M."/>
            <person name="Oren A."/>
            <person name="Chaudhuri R.R."/>
            <person name="La Ragione R."/>
            <person name="Hildebrand F."/>
            <person name="Pallen M.J."/>
        </authorList>
    </citation>
    <scope>NUCLEOTIDE SEQUENCE</scope>
    <source>
        <strain evidence="7">5032</strain>
    </source>
</reference>
<feature type="binding site" evidence="5">
    <location>
        <begin position="13"/>
        <end position="15"/>
    </location>
    <ligand>
        <name>FMN</name>
        <dbReference type="ChEBI" id="CHEBI:58210"/>
    </ligand>
</feature>
<keyword evidence="3 5" id="KW-0288">FMN</keyword>
<evidence type="ECO:0000256" key="2">
    <source>
        <dbReference type="ARBA" id="ARBA00022630"/>
    </source>
</evidence>
<evidence type="ECO:0000256" key="4">
    <source>
        <dbReference type="ARBA" id="ARBA00022679"/>
    </source>
</evidence>
<proteinExistence type="inferred from homology"/>
<organism evidence="7 8">
    <name type="scientific">Candidatus Desulfovibrio intestinavium</name>
    <dbReference type="NCBI Taxonomy" id="2838534"/>
    <lineage>
        <taxon>Bacteria</taxon>
        <taxon>Pseudomonadati</taxon>
        <taxon>Thermodesulfobacteriota</taxon>
        <taxon>Desulfovibrionia</taxon>
        <taxon>Desulfovibrionales</taxon>
        <taxon>Desulfovibrionaceae</taxon>
        <taxon>Desulfovibrio</taxon>
    </lineage>
</organism>
<evidence type="ECO:0000256" key="5">
    <source>
        <dbReference type="HAMAP-Rule" id="MF_01984"/>
    </source>
</evidence>
<feature type="binding site" evidence="5">
    <location>
        <position position="172"/>
    </location>
    <ligand>
        <name>dimethylallyl phosphate</name>
        <dbReference type="ChEBI" id="CHEBI:88052"/>
    </ligand>
</feature>
<keyword evidence="4 5" id="KW-0808">Transferase</keyword>
<evidence type="ECO:0000259" key="6">
    <source>
        <dbReference type="Pfam" id="PF02441"/>
    </source>
</evidence>
<name>A0A9D2KQX3_9BACT</name>
<feature type="binding site" evidence="5">
    <location>
        <position position="40"/>
    </location>
    <ligand>
        <name>FMN</name>
        <dbReference type="ChEBI" id="CHEBI:58210"/>
    </ligand>
</feature>
<accession>A0A9D2KQX3</accession>
<comment type="caution">
    <text evidence="7">The sequence shown here is derived from an EMBL/GenBank/DDBJ whole genome shotgun (WGS) entry which is preliminary data.</text>
</comment>
<dbReference type="InterPro" id="IPR003382">
    <property type="entry name" value="Flavoprotein"/>
</dbReference>
<comment type="similarity">
    <text evidence="5">Belongs to the UbiX/PAD1 family.</text>
</comment>
<dbReference type="GO" id="GO:0106141">
    <property type="term" value="F:flavin prenyltransferase activity"/>
    <property type="evidence" value="ECO:0007669"/>
    <property type="project" value="UniProtKB-EC"/>
</dbReference>
<dbReference type="Pfam" id="PF02441">
    <property type="entry name" value="Flavoprotein"/>
    <property type="match status" value="1"/>
</dbReference>
<dbReference type="Proteomes" id="UP000823821">
    <property type="component" value="Unassembled WGS sequence"/>
</dbReference>
<feature type="binding site" evidence="5">
    <location>
        <position position="156"/>
    </location>
    <ligand>
        <name>dimethylallyl phosphate</name>
        <dbReference type="ChEBI" id="CHEBI:88052"/>
    </ligand>
</feature>
<gene>
    <name evidence="5" type="primary">ubiX</name>
    <name evidence="7" type="ORF">H9784_01605</name>
</gene>
<dbReference type="HAMAP" id="MF_01984">
    <property type="entry name" value="ubiX_pad"/>
    <property type="match status" value="1"/>
</dbReference>
<comment type="catalytic activity">
    <reaction evidence="5">
        <text>dimethylallyl phosphate + FMNH2 = prenylated FMNH2 + phosphate</text>
        <dbReference type="Rhea" id="RHEA:37743"/>
        <dbReference type="ChEBI" id="CHEBI:43474"/>
        <dbReference type="ChEBI" id="CHEBI:57618"/>
        <dbReference type="ChEBI" id="CHEBI:87467"/>
        <dbReference type="ChEBI" id="CHEBI:88052"/>
        <dbReference type="EC" id="2.5.1.129"/>
    </reaction>
</comment>
<dbReference type="NCBIfam" id="NF004685">
    <property type="entry name" value="PRK06029.1"/>
    <property type="match status" value="1"/>
</dbReference>
<dbReference type="InterPro" id="IPR036551">
    <property type="entry name" value="Flavin_trans-like"/>
</dbReference>
<dbReference type="Gene3D" id="3.40.50.1950">
    <property type="entry name" value="Flavin prenyltransferase-like"/>
    <property type="match status" value="1"/>
</dbReference>
<dbReference type="SUPFAM" id="SSF52507">
    <property type="entry name" value="Homo-oligomeric flavin-containing Cys decarboxylases, HFCD"/>
    <property type="match status" value="1"/>
</dbReference>
<dbReference type="NCBIfam" id="TIGR00421">
    <property type="entry name" value="ubiX_pad"/>
    <property type="match status" value="1"/>
</dbReference>
<evidence type="ECO:0000256" key="1">
    <source>
        <dbReference type="ARBA" id="ARBA00022602"/>
    </source>
</evidence>
<feature type="domain" description="Flavoprotein" evidence="6">
    <location>
        <begin position="7"/>
        <end position="176"/>
    </location>
</feature>
<evidence type="ECO:0000313" key="7">
    <source>
        <dbReference type="EMBL" id="HJA78255.1"/>
    </source>
</evidence>